<name>A0ABW9X8Z5_9SPHN</name>
<dbReference type="EMBL" id="JAAAPO010000001">
    <property type="protein sequence ID" value="NBC35005.1"/>
    <property type="molecule type" value="Genomic_DNA"/>
</dbReference>
<evidence type="ECO:0000256" key="1">
    <source>
        <dbReference type="ARBA" id="ARBA00009617"/>
    </source>
</evidence>
<feature type="transmembrane region" description="Helical" evidence="2">
    <location>
        <begin position="36"/>
        <end position="62"/>
    </location>
</feature>
<feature type="transmembrane region" description="Helical" evidence="2">
    <location>
        <begin position="107"/>
        <end position="130"/>
    </location>
</feature>
<dbReference type="PANTHER" id="PTHR11328:SF24">
    <property type="entry name" value="MAJOR FACILITATOR SUPERFAMILY (MFS) PROFILE DOMAIN-CONTAINING PROTEIN"/>
    <property type="match status" value="1"/>
</dbReference>
<feature type="transmembrane region" description="Helical" evidence="2">
    <location>
        <begin position="232"/>
        <end position="257"/>
    </location>
</feature>
<evidence type="ECO:0000313" key="3">
    <source>
        <dbReference type="EMBL" id="NBC35005.1"/>
    </source>
</evidence>
<feature type="transmembrane region" description="Helical" evidence="2">
    <location>
        <begin position="389"/>
        <end position="409"/>
    </location>
</feature>
<evidence type="ECO:0000313" key="4">
    <source>
        <dbReference type="Proteomes" id="UP000753724"/>
    </source>
</evidence>
<dbReference type="InterPro" id="IPR039672">
    <property type="entry name" value="MFS_2"/>
</dbReference>
<dbReference type="Pfam" id="PF13347">
    <property type="entry name" value="MFS_2"/>
    <property type="match status" value="1"/>
</dbReference>
<accession>A0ABW9X8Z5</accession>
<keyword evidence="2" id="KW-0472">Membrane</keyword>
<dbReference type="Proteomes" id="UP000753724">
    <property type="component" value="Unassembled WGS sequence"/>
</dbReference>
<keyword evidence="2" id="KW-0812">Transmembrane</keyword>
<gene>
    <name evidence="3" type="ORF">GTZ99_00355</name>
</gene>
<feature type="transmembrane region" description="Helical" evidence="2">
    <location>
        <begin position="151"/>
        <end position="175"/>
    </location>
</feature>
<feature type="transmembrane region" description="Helical" evidence="2">
    <location>
        <begin position="83"/>
        <end position="101"/>
    </location>
</feature>
<keyword evidence="4" id="KW-1185">Reference proteome</keyword>
<feature type="transmembrane region" description="Helical" evidence="2">
    <location>
        <begin position="263"/>
        <end position="285"/>
    </location>
</feature>
<comment type="similarity">
    <text evidence="1">Belongs to the sodium:galactoside symporter (TC 2.A.2) family.</text>
</comment>
<evidence type="ECO:0000256" key="2">
    <source>
        <dbReference type="SAM" id="Phobius"/>
    </source>
</evidence>
<dbReference type="InterPro" id="IPR036259">
    <property type="entry name" value="MFS_trans_sf"/>
</dbReference>
<organism evidence="3 4">
    <name type="scientific">Novosphingobium ovatum</name>
    <dbReference type="NCBI Taxonomy" id="1908523"/>
    <lineage>
        <taxon>Bacteria</taxon>
        <taxon>Pseudomonadati</taxon>
        <taxon>Pseudomonadota</taxon>
        <taxon>Alphaproteobacteria</taxon>
        <taxon>Sphingomonadales</taxon>
        <taxon>Sphingomonadaceae</taxon>
        <taxon>Novosphingobium</taxon>
    </lineage>
</organism>
<reference evidence="4" key="1">
    <citation type="submission" date="2020-01" db="EMBL/GenBank/DDBJ databases">
        <title>Sphingomonas sp. strain CSW-10.</title>
        <authorList>
            <person name="Chen W.-M."/>
        </authorList>
    </citation>
    <scope>NUCLEOTIDE SEQUENCE [LARGE SCALE GENOMIC DNA]</scope>
    <source>
        <strain evidence="4">FSY-8</strain>
    </source>
</reference>
<feature type="transmembrane region" description="Helical" evidence="2">
    <location>
        <begin position="335"/>
        <end position="359"/>
    </location>
</feature>
<dbReference type="PANTHER" id="PTHR11328">
    <property type="entry name" value="MAJOR FACILITATOR SUPERFAMILY DOMAIN-CONTAINING PROTEIN"/>
    <property type="match status" value="1"/>
</dbReference>
<dbReference type="RefSeq" id="WP_161716310.1">
    <property type="nucleotide sequence ID" value="NZ_JAAAPO010000001.1"/>
</dbReference>
<feature type="transmembrane region" description="Helical" evidence="2">
    <location>
        <begin position="297"/>
        <end position="315"/>
    </location>
</feature>
<proteinExistence type="inferred from homology"/>
<feature type="transmembrane region" description="Helical" evidence="2">
    <location>
        <begin position="181"/>
        <end position="201"/>
    </location>
</feature>
<comment type="caution">
    <text evidence="3">The sequence shown here is derived from an EMBL/GenBank/DDBJ whole genome shotgun (WGS) entry which is preliminary data.</text>
</comment>
<keyword evidence="2" id="KW-1133">Transmembrane helix</keyword>
<dbReference type="SUPFAM" id="SSF103473">
    <property type="entry name" value="MFS general substrate transporter"/>
    <property type="match status" value="1"/>
</dbReference>
<feature type="transmembrane region" description="Helical" evidence="2">
    <location>
        <begin position="421"/>
        <end position="444"/>
    </location>
</feature>
<dbReference type="Gene3D" id="1.20.1250.20">
    <property type="entry name" value="MFS general substrate transporter like domains"/>
    <property type="match status" value="1"/>
</dbReference>
<protein>
    <submittedName>
        <fullName evidence="3">MFS transporter</fullName>
    </submittedName>
</protein>
<sequence>MSHKDDAVPLNIVLRYGVGQMGAQVFRDTPAVLLPLFMTTMLGVPAWLAGLVVLVPKLWLIVCDPLVGAWSDRVKPLFGRTPFLIGGALGTSLGFVALFMMTNYPSYWVAAAATCALFFVASTAFSIYSVPYLAIAAELSHDSHQRNRIMVLRMFFATFGVLLGVGAPQLLIAHFGGGASGWHGMALVLGAVCLGSMLITASGMRQVQLISAGSVPGGLWKQLQPVRANKPYMTLLSTTIISNVAQASSYTVISFMFLYAIDAIWLILPFILTMSTFALLAQPLWLWLPQKIGKPRAYVGASLVWAAITVTWFWVKPGDDVLVTLPGGFALATQHVLVLARAAVIGMVNGGFILLALSMMTDTVDYQRRSTGSANEGVFAGLYSAMEKLAFAMGPVIAGLVMSAFGFVSSTEGAIQQSPSAIHGIVLLYSLIPAAGQLLALVVFSRYRLPEFTQFGVASTAQAAAE</sequence>